<name>A0A2S0VPY4_9ALTE</name>
<dbReference type="Gene3D" id="3.40.50.10490">
    <property type="entry name" value="Glucose-6-phosphate isomerase like protein, domain 1"/>
    <property type="match status" value="2"/>
</dbReference>
<dbReference type="OrthoDB" id="9761808at2"/>
<dbReference type="CDD" id="cd05009">
    <property type="entry name" value="SIS_GlmS_GlmD_2"/>
    <property type="match status" value="1"/>
</dbReference>
<accession>A0A2S0VPY4</accession>
<dbReference type="SUPFAM" id="SSF53697">
    <property type="entry name" value="SIS domain"/>
    <property type="match status" value="1"/>
</dbReference>
<dbReference type="GO" id="GO:0097367">
    <property type="term" value="F:carbohydrate derivative binding"/>
    <property type="evidence" value="ECO:0007669"/>
    <property type="project" value="InterPro"/>
</dbReference>
<keyword evidence="3" id="KW-0032">Aminotransferase</keyword>
<dbReference type="AlphaFoldDB" id="A0A2S0VPY4"/>
<gene>
    <name evidence="3" type="ORF">C2869_07460</name>
</gene>
<dbReference type="InterPro" id="IPR046348">
    <property type="entry name" value="SIS_dom_sf"/>
</dbReference>
<evidence type="ECO:0000313" key="3">
    <source>
        <dbReference type="EMBL" id="AWB66277.1"/>
    </source>
</evidence>
<dbReference type="GO" id="GO:1901135">
    <property type="term" value="P:carbohydrate derivative metabolic process"/>
    <property type="evidence" value="ECO:0007669"/>
    <property type="project" value="InterPro"/>
</dbReference>
<evidence type="ECO:0000313" key="4">
    <source>
        <dbReference type="Proteomes" id="UP000244441"/>
    </source>
</evidence>
<evidence type="ECO:0000256" key="1">
    <source>
        <dbReference type="ARBA" id="ARBA00022737"/>
    </source>
</evidence>
<dbReference type="InterPro" id="IPR035466">
    <property type="entry name" value="GlmS/AgaS_SIS"/>
</dbReference>
<dbReference type="Pfam" id="PF01380">
    <property type="entry name" value="SIS"/>
    <property type="match status" value="1"/>
</dbReference>
<dbReference type="RefSeq" id="WP_108602348.1">
    <property type="nucleotide sequence ID" value="NZ_CP026604.1"/>
</dbReference>
<dbReference type="PROSITE" id="PS51464">
    <property type="entry name" value="SIS"/>
    <property type="match status" value="1"/>
</dbReference>
<evidence type="ECO:0000259" key="2">
    <source>
        <dbReference type="PROSITE" id="PS51464"/>
    </source>
</evidence>
<dbReference type="InterPro" id="IPR035490">
    <property type="entry name" value="GlmS/FrlB_SIS"/>
</dbReference>
<protein>
    <submittedName>
        <fullName evidence="3">Glutamine--fructose-6-phosphate aminotransferase</fullName>
    </submittedName>
</protein>
<keyword evidence="3" id="KW-0808">Transferase</keyword>
<dbReference type="GO" id="GO:0008483">
    <property type="term" value="F:transaminase activity"/>
    <property type="evidence" value="ECO:0007669"/>
    <property type="project" value="UniProtKB-KW"/>
</dbReference>
<dbReference type="CDD" id="cd05008">
    <property type="entry name" value="SIS_GlmS_GlmD_1"/>
    <property type="match status" value="1"/>
</dbReference>
<keyword evidence="1" id="KW-0677">Repeat</keyword>
<dbReference type="NCBIfam" id="NF046059">
    <property type="entry name" value="NagB_SO3506"/>
    <property type="match status" value="1"/>
</dbReference>
<dbReference type="KEGG" id="cate:C2869_07460"/>
<dbReference type="PANTHER" id="PTHR10937">
    <property type="entry name" value="GLUCOSAMINE--FRUCTOSE-6-PHOSPHATE AMINOTRANSFERASE, ISOMERIZING"/>
    <property type="match status" value="1"/>
</dbReference>
<dbReference type="PANTHER" id="PTHR10937:SF8">
    <property type="entry name" value="AMINOTRANSFERASE-RELATED"/>
    <property type="match status" value="1"/>
</dbReference>
<feature type="domain" description="SIS" evidence="2">
    <location>
        <begin position="33"/>
        <end position="175"/>
    </location>
</feature>
<keyword evidence="4" id="KW-1185">Reference proteome</keyword>
<organism evidence="3 4">
    <name type="scientific">Saccharobesus litoralis</name>
    <dbReference type="NCBI Taxonomy" id="2172099"/>
    <lineage>
        <taxon>Bacteria</taxon>
        <taxon>Pseudomonadati</taxon>
        <taxon>Pseudomonadota</taxon>
        <taxon>Gammaproteobacteria</taxon>
        <taxon>Alteromonadales</taxon>
        <taxon>Alteromonadaceae</taxon>
        <taxon>Saccharobesus</taxon>
    </lineage>
</organism>
<dbReference type="EMBL" id="CP026604">
    <property type="protein sequence ID" value="AWB66277.1"/>
    <property type="molecule type" value="Genomic_DNA"/>
</dbReference>
<proteinExistence type="predicted"/>
<dbReference type="Proteomes" id="UP000244441">
    <property type="component" value="Chromosome"/>
</dbReference>
<reference evidence="3 4" key="1">
    <citation type="submission" date="2018-01" db="EMBL/GenBank/DDBJ databases">
        <title>Genome sequence of a Cantenovulum-like bacteria.</title>
        <authorList>
            <person name="Tan W.R."/>
            <person name="Lau N.-S."/>
            <person name="Go F."/>
            <person name="Amirul A.-A.A."/>
        </authorList>
    </citation>
    <scope>NUCLEOTIDE SEQUENCE [LARGE SCALE GENOMIC DNA]</scope>
    <source>
        <strain evidence="3 4">CCB-QB4</strain>
    </source>
</reference>
<sequence>MTASTPLFVQEALETPERIANQLEENDHTTDKLGSHLRLVSPKFIYIVGRGSSDHAGSFAKYLFEIETGIPVVGATPSVTSAYGSSIKLDGALVLMISQSGRSQDVIDQARMAKLSGAYVVGLVNDENSPLAEECDVLLPLKAGGQKVIGATKTVLTTLSALLQLVAKWTHNKELSSALYKLPDLMEQACQSEPIITNAMLNSIEHCAVLGRGFGYAIAKEITMKLMGNCCIHAEPFSSAEFAHGAVGMIDKKLGLLSVDLRDEAFAKHQQQIQEFIDAGLTVHKLKQPIFNCPERLAPLTLLQRFYLDIANVAIERGIDPDRPPGMQKMIKTF</sequence>
<dbReference type="InterPro" id="IPR001347">
    <property type="entry name" value="SIS_dom"/>
</dbReference>